<dbReference type="InterPro" id="IPR016181">
    <property type="entry name" value="Acyl_CoA_acyltransferase"/>
</dbReference>
<dbReference type="OrthoDB" id="9795206at2"/>
<feature type="domain" description="N-acetyltransferase" evidence="6">
    <location>
        <begin position="7"/>
        <end position="172"/>
    </location>
</feature>
<dbReference type="InterPro" id="IPR000182">
    <property type="entry name" value="GNAT_dom"/>
</dbReference>
<evidence type="ECO:0000313" key="7">
    <source>
        <dbReference type="EMBL" id="BAC90357.1"/>
    </source>
</evidence>
<comment type="pathway">
    <text evidence="2">Siderophore biosynthesis.</text>
</comment>
<dbReference type="Pfam" id="PF13523">
    <property type="entry name" value="Acetyltransf_8"/>
    <property type="match status" value="1"/>
</dbReference>
<dbReference type="Proteomes" id="UP000000557">
    <property type="component" value="Chromosome"/>
</dbReference>
<dbReference type="SUPFAM" id="SSF55729">
    <property type="entry name" value="Acyl-CoA N-acyltransferases (Nat)"/>
    <property type="match status" value="1"/>
</dbReference>
<evidence type="ECO:0000256" key="1">
    <source>
        <dbReference type="ARBA" id="ARBA00003818"/>
    </source>
</evidence>
<dbReference type="SMART" id="SM01006">
    <property type="entry name" value="AlcB"/>
    <property type="match status" value="1"/>
</dbReference>
<accession>Q7NHW9</accession>
<keyword evidence="4" id="KW-0046">Antibiotic resistance</keyword>
<reference evidence="7 8" key="1">
    <citation type="journal article" date="2003" name="DNA Res.">
        <title>Complete genome structure of Gloeobacter violaceus PCC 7421, a cyanobacterium that lacks thylakoids.</title>
        <authorList>
            <person name="Nakamura Y."/>
            <person name="Kaneko T."/>
            <person name="Sato S."/>
            <person name="Mimuro M."/>
            <person name="Miyashita H."/>
            <person name="Tsuchiya T."/>
            <person name="Sasamoto S."/>
            <person name="Watanabe A."/>
            <person name="Kawashima K."/>
            <person name="Kishida Y."/>
            <person name="Kiyokawa C."/>
            <person name="Kohara M."/>
            <person name="Matsumoto M."/>
            <person name="Matsuno A."/>
            <person name="Nakazaki N."/>
            <person name="Shimpo S."/>
            <person name="Takeuchi C."/>
            <person name="Yamada M."/>
            <person name="Tabata S."/>
        </authorList>
    </citation>
    <scope>NUCLEOTIDE SEQUENCE [LARGE SCALE GENOMIC DNA]</scope>
    <source>
        <strain evidence="8">ATCC 29082 / PCC 7421</strain>
    </source>
</reference>
<dbReference type="PANTHER" id="PTHR31438:SF1">
    <property type="entry name" value="LYSINE N-ACYLTRANSFERASE C17G9.06C-RELATED"/>
    <property type="match status" value="1"/>
</dbReference>
<evidence type="ECO:0000256" key="4">
    <source>
        <dbReference type="ARBA" id="ARBA00023251"/>
    </source>
</evidence>
<evidence type="ECO:0000256" key="5">
    <source>
        <dbReference type="ARBA" id="ARBA00031122"/>
    </source>
</evidence>
<dbReference type="AlphaFoldDB" id="Q7NHW9"/>
<dbReference type="GO" id="GO:0046677">
    <property type="term" value="P:response to antibiotic"/>
    <property type="evidence" value="ECO:0007669"/>
    <property type="project" value="UniProtKB-KW"/>
</dbReference>
<evidence type="ECO:0000256" key="3">
    <source>
        <dbReference type="ARBA" id="ARBA00020586"/>
    </source>
</evidence>
<dbReference type="EnsemblBacteria" id="BAC90357">
    <property type="protein sequence ID" value="BAC90357"/>
    <property type="gene ID" value="BAC90357"/>
</dbReference>
<name>Q7NHW9_GLOVI</name>
<dbReference type="EMBL" id="BA000045">
    <property type="protein sequence ID" value="BAC90357.1"/>
    <property type="molecule type" value="Genomic_DNA"/>
</dbReference>
<dbReference type="PANTHER" id="PTHR31438">
    <property type="entry name" value="LYSINE N-ACYLTRANSFERASE C17G9.06C-RELATED"/>
    <property type="match status" value="1"/>
</dbReference>
<protein>
    <recommendedName>
        <fullName evidence="3">Lysine N-acyltransferase MbtK</fullName>
    </recommendedName>
    <alternativeName>
        <fullName evidence="5">Mycobactin synthase protein K</fullName>
    </alternativeName>
</protein>
<organism evidence="7 8">
    <name type="scientific">Gloeobacter violaceus (strain ATCC 29082 / PCC 7421)</name>
    <dbReference type="NCBI Taxonomy" id="251221"/>
    <lineage>
        <taxon>Bacteria</taxon>
        <taxon>Bacillati</taxon>
        <taxon>Cyanobacteriota</taxon>
        <taxon>Cyanophyceae</taxon>
        <taxon>Gloeobacterales</taxon>
        <taxon>Gloeobacteraceae</taxon>
        <taxon>Gloeobacter</taxon>
    </lineage>
</organism>
<evidence type="ECO:0000259" key="6">
    <source>
        <dbReference type="PROSITE" id="PS51186"/>
    </source>
</evidence>
<dbReference type="InterPro" id="IPR019432">
    <property type="entry name" value="Acyltransferase_MbtK/IucB-like"/>
</dbReference>
<dbReference type="GO" id="GO:0016410">
    <property type="term" value="F:N-acyltransferase activity"/>
    <property type="evidence" value="ECO:0000318"/>
    <property type="project" value="GO_Central"/>
</dbReference>
<evidence type="ECO:0000256" key="2">
    <source>
        <dbReference type="ARBA" id="ARBA00004924"/>
    </source>
</evidence>
<dbReference type="InParanoid" id="Q7NHW9"/>
<dbReference type="PhylomeDB" id="Q7NHW9"/>
<dbReference type="KEGG" id="gvi:glr2416"/>
<sequence>MSGLISMTFRPLALADLVLLHEWLARPHVAQWWGPPPSGAEVEEEYGPLLDGTGPHRAYIALQAGMPIGFIQSYTPVACHGEGWWLEEHDAGVRGIDQFLAPADQLGRGLGTAMVLAFVSELLADPGVTRIQTDPSPQNRRAIRCYEKAGFRAVREIDTPDGCALLMYYDRQV</sequence>
<dbReference type="STRING" id="251221.gene:10759913"/>
<keyword evidence="8" id="KW-1185">Reference proteome</keyword>
<proteinExistence type="predicted"/>
<dbReference type="PROSITE" id="PS51186">
    <property type="entry name" value="GNAT"/>
    <property type="match status" value="1"/>
</dbReference>
<evidence type="ECO:0000313" key="8">
    <source>
        <dbReference type="Proteomes" id="UP000000557"/>
    </source>
</evidence>
<dbReference type="GO" id="GO:0019290">
    <property type="term" value="P:siderophore biosynthetic process"/>
    <property type="evidence" value="ECO:0007669"/>
    <property type="project" value="InterPro"/>
</dbReference>
<reference evidence="7 8" key="2">
    <citation type="journal article" date="2003" name="DNA Res.">
        <title>Complete genome structure of Gloeobacter violaceus PCC 7421, a cyanobacterium that lacks thylakoids (supplement).</title>
        <authorList>
            <person name="Nakamura Y."/>
            <person name="Kaneko T."/>
            <person name="Sato S."/>
            <person name="Mimuro M."/>
            <person name="Miyashita H."/>
            <person name="Tsuchiya T."/>
            <person name="Sasamoto S."/>
            <person name="Watanabe A."/>
            <person name="Kawashima K."/>
            <person name="Kishida Y."/>
            <person name="Kiyokawa C."/>
            <person name="Kohara M."/>
            <person name="Matsumoto M."/>
            <person name="Matsuno A."/>
            <person name="Nakazaki N."/>
            <person name="Shimpo S."/>
            <person name="Takeuchi C."/>
            <person name="Yamada M."/>
            <person name="Tabata S."/>
        </authorList>
    </citation>
    <scope>NUCLEOTIDE SEQUENCE [LARGE SCALE GENOMIC DNA]</scope>
    <source>
        <strain evidence="8">ATCC 29082 / PCC 7421</strain>
    </source>
</reference>
<dbReference type="eggNOG" id="COG1670">
    <property type="taxonomic scope" value="Bacteria"/>
</dbReference>
<dbReference type="RefSeq" id="WP_011142411.1">
    <property type="nucleotide sequence ID" value="NC_005125.1"/>
</dbReference>
<comment type="function">
    <text evidence="1">Acyltransferase required for the direct transfer of medium- to long-chain fatty acyl moieties from a carrier protein (MbtL) on to the epsilon-amino group of lysine residue in the mycobactin core.</text>
</comment>
<dbReference type="Gene3D" id="3.40.630.30">
    <property type="match status" value="1"/>
</dbReference>
<dbReference type="HOGENOM" id="CLU_013985_12_0_3"/>
<gene>
    <name evidence="7" type="ordered locus">glr2416</name>
</gene>